<organism evidence="2 3">
    <name type="scientific">Klebsiella pneumoniae subsp. pneumoniae (strain HS11286)</name>
    <dbReference type="NCBI Taxonomy" id="1125630"/>
    <lineage>
        <taxon>Bacteria</taxon>
        <taxon>Pseudomonadati</taxon>
        <taxon>Pseudomonadota</taxon>
        <taxon>Gammaproteobacteria</taxon>
        <taxon>Enterobacterales</taxon>
        <taxon>Enterobacteriaceae</taxon>
        <taxon>Klebsiella/Raoultella group</taxon>
        <taxon>Klebsiella</taxon>
        <taxon>Klebsiella pneumoniae complex</taxon>
    </lineage>
</organism>
<evidence type="ECO:0000259" key="1">
    <source>
        <dbReference type="Pfam" id="PF03811"/>
    </source>
</evidence>
<dbReference type="GeneID" id="11845066"/>
<evidence type="ECO:0000313" key="2">
    <source>
        <dbReference type="EMBL" id="AEW58786.1"/>
    </source>
</evidence>
<dbReference type="HOGENOM" id="CLU_699614_0_0_6"/>
<dbReference type="Proteomes" id="UP000007841">
    <property type="component" value="Chromosome"/>
</dbReference>
<dbReference type="AlphaFoldDB" id="A0A0H3GK84"/>
<dbReference type="GO" id="GO:0006313">
    <property type="term" value="P:DNA transposition"/>
    <property type="evidence" value="ECO:0007669"/>
    <property type="project" value="InterPro"/>
</dbReference>
<keyword evidence="3" id="KW-1185">Reference proteome</keyword>
<reference evidence="2 3" key="1">
    <citation type="journal article" date="2012" name="J. Bacteriol.">
        <title>Complete genome sequence of Klebsiella pneumoniae subsp. pneumoniae HS11286, a multidrug-resistant strain isolated from human sputum.</title>
        <authorList>
            <person name="Liu P."/>
            <person name="Li P."/>
            <person name="Jiang X."/>
            <person name="Bi D."/>
            <person name="Xie Y."/>
            <person name="Tai C."/>
            <person name="Deng Z."/>
            <person name="Rajakumar K."/>
            <person name="Ou H.Y."/>
        </authorList>
    </citation>
    <scope>NUCLEOTIDE SEQUENCE [LARGE SCALE GENOMIC DNA]</scope>
    <source>
        <strain evidence="2 3">HS11286</strain>
    </source>
</reference>
<dbReference type="PATRIC" id="fig|1125630.4.peg.87"/>
<feature type="domain" description="InsA N-terminal zinc ribbon" evidence="1">
    <location>
        <begin position="74"/>
        <end position="101"/>
    </location>
</feature>
<sequence length="378" mass="43393">MDTLFTINACKTFGCRNLGLPSAAEYHFPNFRLGYPALYCAACGSYPPLFNEREFRPWLAAYLTDHARRYGYFCPVCYQRDIIRYGRNPQGTQRLQCRHCKKVWTPKFPHIAPIEAPRRICSVPLIALFQGNAAGQKLYFLLSFDAVRGNVIHLTSNFTPFAVGESLRYHWRGGQADREETDDIIQRISLTEMRFLQRSQFDEIQYGSAMQKRHARGNILRPVIAAHGHFKLLSQRFPEVKTHVIAHECFLRGAAIVAWAPLFRQRQGDLWYVEEEIRNPASPAPWQLQGKTHHGWWQNSWQRWTQEENQKMVCRLAGTAEENAFLPDLAASRRFTIWLKNRPAFAQSALYSAGRVTQIVVSLVQEYNATLTAAAPGG</sequence>
<dbReference type="RefSeq" id="WP_002882945.1">
    <property type="nucleotide sequence ID" value="NC_016845.1"/>
</dbReference>
<proteinExistence type="predicted"/>
<dbReference type="Pfam" id="PF03811">
    <property type="entry name" value="Zn_ribbon_InsA"/>
    <property type="match status" value="1"/>
</dbReference>
<gene>
    <name evidence="2" type="ordered locus">KPHS_00880</name>
</gene>
<dbReference type="InterPro" id="IPR003220">
    <property type="entry name" value="InsA_N_dom_Znf"/>
</dbReference>
<evidence type="ECO:0000313" key="3">
    <source>
        <dbReference type="Proteomes" id="UP000007841"/>
    </source>
</evidence>
<accession>A0A0H3GK84</accession>
<dbReference type="RefSeq" id="YP_005224388.1">
    <property type="nucleotide sequence ID" value="NC_016845.1"/>
</dbReference>
<dbReference type="STRING" id="1125630.KPHS_00880"/>
<dbReference type="EMBL" id="CP003200">
    <property type="protein sequence ID" value="AEW58786.1"/>
    <property type="molecule type" value="Genomic_DNA"/>
</dbReference>
<protein>
    <recommendedName>
        <fullName evidence="1">InsA N-terminal zinc ribbon domain-containing protein</fullName>
    </recommendedName>
</protein>
<name>A0A0H3GK84_KLEPH</name>
<dbReference type="KEGG" id="kpm:KPHS_00880"/>